<accession>A0A5Q2N0J8</accession>
<reference evidence="2" key="1">
    <citation type="submission" date="2019-11" db="EMBL/GenBank/DDBJ databases">
        <title>Genome sequence of Heliorestis convoluta strain HH, an alkaliphilic and minimalistic phototrophic bacterium from a soda lake in Egypt.</title>
        <authorList>
            <person name="Dewey E.D."/>
            <person name="Stokes L.M."/>
            <person name="Burchell B.M."/>
            <person name="Shaffer K.N."/>
            <person name="Huntington A.M."/>
            <person name="Baker J.M."/>
            <person name="Nadendla S."/>
            <person name="Giglio M.G."/>
            <person name="Touchman J.W."/>
            <person name="Blankenship R.E."/>
            <person name="Madigan M.T."/>
            <person name="Sattley W.M."/>
        </authorList>
    </citation>
    <scope>NUCLEOTIDE SEQUENCE [LARGE SCALE GENOMIC DNA]</scope>
    <source>
        <strain evidence="2">HH</strain>
    </source>
</reference>
<evidence type="ECO:0000313" key="2">
    <source>
        <dbReference type="Proteomes" id="UP000366051"/>
    </source>
</evidence>
<name>A0A5Q2N0J8_9FIRM</name>
<dbReference type="EMBL" id="CP045875">
    <property type="protein sequence ID" value="QGG48834.1"/>
    <property type="molecule type" value="Genomic_DNA"/>
</dbReference>
<dbReference type="KEGG" id="hcv:FTV88_2745"/>
<proteinExistence type="predicted"/>
<organism evidence="1 2">
    <name type="scientific">Heliorestis convoluta</name>
    <dbReference type="NCBI Taxonomy" id="356322"/>
    <lineage>
        <taxon>Bacteria</taxon>
        <taxon>Bacillati</taxon>
        <taxon>Bacillota</taxon>
        <taxon>Clostridia</taxon>
        <taxon>Eubacteriales</taxon>
        <taxon>Heliobacteriaceae</taxon>
        <taxon>Heliorestis</taxon>
    </lineage>
</organism>
<keyword evidence="2" id="KW-1185">Reference proteome</keyword>
<protein>
    <submittedName>
        <fullName evidence="1">Uncharacterized protein</fullName>
    </submittedName>
</protein>
<evidence type="ECO:0000313" key="1">
    <source>
        <dbReference type="EMBL" id="QGG48834.1"/>
    </source>
</evidence>
<sequence>MTHKKIEDLLSLDTNELQNRIADMSEEEFALLYTELSILMLQDWDKAKKIMKTLRRKNQQEKK</sequence>
<gene>
    <name evidence="1" type="ORF">FTV88_2745</name>
</gene>
<dbReference type="AlphaFoldDB" id="A0A5Q2N0J8"/>
<dbReference type="Proteomes" id="UP000366051">
    <property type="component" value="Chromosome"/>
</dbReference>